<dbReference type="OMA" id="CHCFTDL"/>
<dbReference type="AlphaFoldDB" id="H3DEQ4"/>
<dbReference type="Proteomes" id="UP000007303">
    <property type="component" value="Unassembled WGS sequence"/>
</dbReference>
<dbReference type="PROSITE" id="PS51823">
    <property type="entry name" value="CLU"/>
    <property type="match status" value="1"/>
</dbReference>
<dbReference type="GO" id="GO:0048312">
    <property type="term" value="P:intracellular distribution of mitochondria"/>
    <property type="evidence" value="ECO:0007669"/>
    <property type="project" value="TreeGrafter"/>
</dbReference>
<dbReference type="Gene3D" id="1.25.40.10">
    <property type="entry name" value="Tetratricopeptide repeat domain"/>
    <property type="match status" value="1"/>
</dbReference>
<name>H3DEQ4_TETNG</name>
<accession>H3DEQ4</accession>
<reference evidence="4" key="2">
    <citation type="submission" date="2025-08" db="UniProtKB">
        <authorList>
            <consortium name="Ensembl"/>
        </authorList>
    </citation>
    <scope>IDENTIFICATION</scope>
</reference>
<dbReference type="GeneTree" id="ENSGT00390000012485"/>
<dbReference type="InterPro" id="IPR023231">
    <property type="entry name" value="GSKIP_dom_sf"/>
</dbReference>
<dbReference type="Pfam" id="PF13236">
    <property type="entry name" value="CLU"/>
    <property type="match status" value="1"/>
</dbReference>
<dbReference type="InterPro" id="IPR011990">
    <property type="entry name" value="TPR-like_helical_dom_sf"/>
</dbReference>
<keyword evidence="1" id="KW-0963">Cytoplasm</keyword>
<dbReference type="STRING" id="99883.ENSTNIP00000018997"/>
<evidence type="ECO:0000313" key="5">
    <source>
        <dbReference type="Proteomes" id="UP000007303"/>
    </source>
</evidence>
<dbReference type="InParanoid" id="H3DEQ4"/>
<dbReference type="PANTHER" id="PTHR12601">
    <property type="entry name" value="EUKARYOTIC TRANSLATION INITIATION FACTOR 3 SUBUNIT EIF-3"/>
    <property type="match status" value="1"/>
</dbReference>
<dbReference type="InterPro" id="IPR025697">
    <property type="entry name" value="CLU_dom"/>
</dbReference>
<dbReference type="SUPFAM" id="SSF103107">
    <property type="entry name" value="Hypothetical protein c14orf129, hspc210"/>
    <property type="match status" value="1"/>
</dbReference>
<feature type="region of interest" description="Disordered" evidence="2">
    <location>
        <begin position="726"/>
        <end position="745"/>
    </location>
</feature>
<feature type="domain" description="Clu" evidence="3">
    <location>
        <begin position="275"/>
        <end position="516"/>
    </location>
</feature>
<dbReference type="GO" id="GO:0003729">
    <property type="term" value="F:mRNA binding"/>
    <property type="evidence" value="ECO:0007669"/>
    <property type="project" value="TreeGrafter"/>
</dbReference>
<reference evidence="4" key="3">
    <citation type="submission" date="2025-09" db="UniProtKB">
        <authorList>
            <consortium name="Ensembl"/>
        </authorList>
    </citation>
    <scope>IDENTIFICATION</scope>
</reference>
<protein>
    <submittedName>
        <fullName evidence="4">Si:ch211-166a6.5</fullName>
    </submittedName>
</protein>
<dbReference type="Pfam" id="PF13374">
    <property type="entry name" value="TPR_10"/>
    <property type="match status" value="1"/>
</dbReference>
<dbReference type="GO" id="GO:0005737">
    <property type="term" value="C:cytoplasm"/>
    <property type="evidence" value="ECO:0007669"/>
    <property type="project" value="TreeGrafter"/>
</dbReference>
<feature type="region of interest" description="Disordered" evidence="2">
    <location>
        <begin position="101"/>
        <end position="140"/>
    </location>
</feature>
<dbReference type="SUPFAM" id="SSF48452">
    <property type="entry name" value="TPR-like"/>
    <property type="match status" value="1"/>
</dbReference>
<evidence type="ECO:0000256" key="1">
    <source>
        <dbReference type="ARBA" id="ARBA00022490"/>
    </source>
</evidence>
<feature type="compositionally biased region" description="Polar residues" evidence="2">
    <location>
        <begin position="109"/>
        <end position="136"/>
    </location>
</feature>
<evidence type="ECO:0000256" key="2">
    <source>
        <dbReference type="SAM" id="MobiDB-lite"/>
    </source>
</evidence>
<dbReference type="Ensembl" id="ENSTNIT00000019225.1">
    <property type="protein sequence ID" value="ENSTNIP00000018997.1"/>
    <property type="gene ID" value="ENSTNIG00000015912.1"/>
</dbReference>
<keyword evidence="5" id="KW-1185">Reference proteome</keyword>
<sequence>DSSFPVKIQGAGLDSFEMQIYGFWHVKDALMNLLSRDEVFPRSNLSLSFAGMTLDPLAELQGLKGLKSGATFAGGRKPYTIRAARIHLARVLDLLRASGPQDALREGRSPNSNVHNGKSLKRSLSNTKTEANNHNGTLPEYLQPGSSERPLMALLPHTFQPEPTSFLKDISLSCWNPPPGHRKLQGDFLYITVVTTEGRQCDITSCPKGFFLNRSTEDVFDPRPAQSSPVCHSLTDLLCHISPAFKQALALKNRPPPSPVEALPTLYHTLSWLGPSCASRTHKNAFTRLGVDEEPAQAPDWNEELQAARDLPVSSLEERLQRDRARLQVNSAFVRAVRQGAETVVDGFVEPVNGNPEDPAFLWGGLFMSQGAAVAVFGGERGRRIVQRLELQGVQAYSNIDGLQGLHTLPTAIVDYRGVRLSAQGLAPGLEGSDQDQGLLYGAQAGPQESPHRRRLLELLAQACKPLSLQRNVVVKPDGHQVPLFTSIDAQGLLGADGRFYVLDVFRTFPADANFCPEAETENQNYCSQYGLPASFVHKLCRLKPQLLQAFVQHKSAPLGNKQVRAACKEVGSVSDIIFEMRFNPNVFSPGVSFPASERKSLKLQQRLLKEAAAFIITHQIPAFLDFCLQSHETPMDGVSLKQALHQRGVNLRYLGHLAKAVSQSEHERRLRHIKRLAVGEIFNRSARRVFNNFLQGVEVSSLSAAISHFLCCLLVNHFTPASVGEDTKKKSRRRGRGTGSLESTPWSTLTGAELWNLVCQESVETYNITDALGSGPNYLVEQYGLQKISLLREFCLKTGVQLRLRDYFLDHQNKCPIGPDDILNIFPIVKHVNMPTPDASKAFQAAQTSVQKGLLDQAHEQLKEAVYLYGRVCDDLEPEACYCHSLLAKVAFLQGKAAEARGVQLKAVVISERVLGFDHPNTIQQYALLGVYAFAGGEGVLAQKCFLRARLLTLTVHGEDHPYVATLDSCLGLVLAEDHTGQYLRNALRLHTSFFGPLNMHTALNQHLLSQWMCIRGDYRGAMTHEKEALAAFTCLLGEDHSQTQCSKEFLSTITKQAVKVERSLRQAGADCTEQAVECLSPTTETVLEQMAVMTGIRFYIPVKHK</sequence>
<dbReference type="InterPro" id="IPR033646">
    <property type="entry name" value="CLU-central"/>
</dbReference>
<dbReference type="InterPro" id="IPR027523">
    <property type="entry name" value="CLU_prot"/>
</dbReference>
<organism evidence="4 5">
    <name type="scientific">Tetraodon nigroviridis</name>
    <name type="common">Spotted green pufferfish</name>
    <name type="synonym">Chelonodon nigroviridis</name>
    <dbReference type="NCBI Taxonomy" id="99883"/>
    <lineage>
        <taxon>Eukaryota</taxon>
        <taxon>Metazoa</taxon>
        <taxon>Chordata</taxon>
        <taxon>Craniata</taxon>
        <taxon>Vertebrata</taxon>
        <taxon>Euteleostomi</taxon>
        <taxon>Actinopterygii</taxon>
        <taxon>Neopterygii</taxon>
        <taxon>Teleostei</taxon>
        <taxon>Neoteleostei</taxon>
        <taxon>Acanthomorphata</taxon>
        <taxon>Eupercaria</taxon>
        <taxon>Tetraodontiformes</taxon>
        <taxon>Tetradontoidea</taxon>
        <taxon>Tetraodontidae</taxon>
        <taxon>Tetraodon</taxon>
    </lineage>
</organism>
<dbReference type="HOGENOM" id="CLU_003256_1_0_1"/>
<evidence type="ECO:0000313" key="4">
    <source>
        <dbReference type="Ensembl" id="ENSTNIP00000018997.1"/>
    </source>
</evidence>
<dbReference type="PANTHER" id="PTHR12601:SF41">
    <property type="entry name" value="CLUSTERED MITOCHONDRIA PROTEIN HOMOLOG"/>
    <property type="match status" value="1"/>
</dbReference>
<proteinExistence type="predicted"/>
<dbReference type="Pfam" id="PF12807">
    <property type="entry name" value="eIF3_p135"/>
    <property type="match status" value="1"/>
</dbReference>
<dbReference type="CDD" id="cd15466">
    <property type="entry name" value="CLU-central"/>
    <property type="match status" value="1"/>
</dbReference>
<evidence type="ECO:0000259" key="3">
    <source>
        <dbReference type="PROSITE" id="PS51823"/>
    </source>
</evidence>
<reference evidence="5" key="1">
    <citation type="journal article" date="2004" name="Nature">
        <title>Genome duplication in the teleost fish Tetraodon nigroviridis reveals the early vertebrate proto-karyotype.</title>
        <authorList>
            <person name="Jaillon O."/>
            <person name="Aury J.-M."/>
            <person name="Brunet F."/>
            <person name="Petit J.-L."/>
            <person name="Stange-Thomann N."/>
            <person name="Mauceli E."/>
            <person name="Bouneau L."/>
            <person name="Fischer C."/>
            <person name="Ozouf-Costaz C."/>
            <person name="Bernot A."/>
            <person name="Nicaud S."/>
            <person name="Jaffe D."/>
            <person name="Fisher S."/>
            <person name="Lutfalla G."/>
            <person name="Dossat C."/>
            <person name="Segurens B."/>
            <person name="Dasilva C."/>
            <person name="Salanoubat M."/>
            <person name="Levy M."/>
            <person name="Boudet N."/>
            <person name="Castellano S."/>
            <person name="Anthouard V."/>
            <person name="Jubin C."/>
            <person name="Castelli V."/>
            <person name="Katinka M."/>
            <person name="Vacherie B."/>
            <person name="Biemont C."/>
            <person name="Skalli Z."/>
            <person name="Cattolico L."/>
            <person name="Poulain J."/>
            <person name="De Berardinis V."/>
            <person name="Cruaud C."/>
            <person name="Duprat S."/>
            <person name="Brottier P."/>
            <person name="Coutanceau J.-P."/>
            <person name="Gouzy J."/>
            <person name="Parra G."/>
            <person name="Lardier G."/>
            <person name="Chapple C."/>
            <person name="McKernan K.J."/>
            <person name="McEwan P."/>
            <person name="Bosak S."/>
            <person name="Kellis M."/>
            <person name="Volff J.-N."/>
            <person name="Guigo R."/>
            <person name="Zody M.C."/>
            <person name="Mesirov J."/>
            <person name="Lindblad-Toh K."/>
            <person name="Birren B."/>
            <person name="Nusbaum C."/>
            <person name="Kahn D."/>
            <person name="Robinson-Rechavi M."/>
            <person name="Laudet V."/>
            <person name="Schachter V."/>
            <person name="Quetier F."/>
            <person name="Saurin W."/>
            <person name="Scarpelli C."/>
            <person name="Wincker P."/>
            <person name="Lander E.S."/>
            <person name="Weissenbach J."/>
            <person name="Roest Crollius H."/>
        </authorList>
    </citation>
    <scope>NUCLEOTIDE SEQUENCE [LARGE SCALE GENOMIC DNA]</scope>
</reference>